<organism evidence="7 8">
    <name type="scientific">Ostreobium quekettii</name>
    <dbReference type="NCBI Taxonomy" id="121088"/>
    <lineage>
        <taxon>Eukaryota</taxon>
        <taxon>Viridiplantae</taxon>
        <taxon>Chlorophyta</taxon>
        <taxon>core chlorophytes</taxon>
        <taxon>Ulvophyceae</taxon>
        <taxon>TCBD clade</taxon>
        <taxon>Bryopsidales</taxon>
        <taxon>Ostreobineae</taxon>
        <taxon>Ostreobiaceae</taxon>
        <taxon>Ostreobium</taxon>
    </lineage>
</organism>
<gene>
    <name evidence="7" type="ORF">OSTQU699_LOCUS4341</name>
</gene>
<protein>
    <recommendedName>
        <fullName evidence="6">CSN8/PSMD8/EIF3K domain-containing protein</fullName>
    </recommendedName>
</protein>
<comment type="caution">
    <text evidence="7">The sequence shown here is derived from an EMBL/GenBank/DDBJ whole genome shotgun (WGS) entry which is preliminary data.</text>
</comment>
<accession>A0A8S1IYV8</accession>
<reference evidence="7" key="1">
    <citation type="submission" date="2020-12" db="EMBL/GenBank/DDBJ databases">
        <authorList>
            <person name="Iha C."/>
        </authorList>
    </citation>
    <scope>NUCLEOTIDE SEQUENCE</scope>
</reference>
<dbReference type="Proteomes" id="UP000708148">
    <property type="component" value="Unassembled WGS sequence"/>
</dbReference>
<dbReference type="Gene3D" id="1.25.40.990">
    <property type="match status" value="1"/>
</dbReference>
<dbReference type="AlphaFoldDB" id="A0A8S1IYV8"/>
<dbReference type="PANTHER" id="PTHR13339:SF0">
    <property type="entry name" value="COP9 SIGNALOSOME COMPLEX SUBUNIT 8"/>
    <property type="match status" value="1"/>
</dbReference>
<evidence type="ECO:0000256" key="3">
    <source>
        <dbReference type="ARBA" id="ARBA00022490"/>
    </source>
</evidence>
<dbReference type="GO" id="GO:0005737">
    <property type="term" value="C:cytoplasm"/>
    <property type="evidence" value="ECO:0007669"/>
    <property type="project" value="UniProtKB-SubCell"/>
</dbReference>
<dbReference type="GO" id="GO:0000338">
    <property type="term" value="P:protein deneddylation"/>
    <property type="evidence" value="ECO:0007669"/>
    <property type="project" value="InterPro"/>
</dbReference>
<dbReference type="InterPro" id="IPR033464">
    <property type="entry name" value="CSN8_PSD8_EIF3K"/>
</dbReference>
<feature type="non-terminal residue" evidence="7">
    <location>
        <position position="1"/>
    </location>
</feature>
<name>A0A8S1IYV8_9CHLO</name>
<dbReference type="Pfam" id="PF10075">
    <property type="entry name" value="CSN8_PSD8_EIF3K"/>
    <property type="match status" value="1"/>
</dbReference>
<keyword evidence="4" id="KW-0736">Signalosome</keyword>
<keyword evidence="3" id="KW-0963">Cytoplasm</keyword>
<sequence length="190" mass="21770">MIEEEEVRLRSVLESGRLDQVAGVLDDIEIQSQDPQPLLNWPHALHLLAHAYNLNLEEGRFLWKRIPESVKQGNTELQSAFRVLGVLWNRQYECYWPALSGHQWSPDVKALVDELTIRLRNRVVDLVCHAYSTIFVAKFAGFVGLTEKQAIARAQEAGWELLRDKKTLKVKRPAPSAMARDGFKNLQQLT</sequence>
<comment type="subcellular location">
    <subcellularLocation>
        <location evidence="2">Cytoplasm</location>
    </subcellularLocation>
    <subcellularLocation>
        <location evidence="1">Nucleus</location>
    </subcellularLocation>
</comment>
<dbReference type="EMBL" id="CAJHUC010000932">
    <property type="protein sequence ID" value="CAD7698983.1"/>
    <property type="molecule type" value="Genomic_DNA"/>
</dbReference>
<evidence type="ECO:0000313" key="7">
    <source>
        <dbReference type="EMBL" id="CAD7698983.1"/>
    </source>
</evidence>
<dbReference type="OrthoDB" id="5351233at2759"/>
<dbReference type="GO" id="GO:0010387">
    <property type="term" value="P:COP9 signalosome assembly"/>
    <property type="evidence" value="ECO:0007669"/>
    <property type="project" value="InterPro"/>
</dbReference>
<keyword evidence="8" id="KW-1185">Reference proteome</keyword>
<evidence type="ECO:0000256" key="5">
    <source>
        <dbReference type="ARBA" id="ARBA00023242"/>
    </source>
</evidence>
<evidence type="ECO:0000313" key="8">
    <source>
        <dbReference type="Proteomes" id="UP000708148"/>
    </source>
</evidence>
<proteinExistence type="predicted"/>
<evidence type="ECO:0000256" key="2">
    <source>
        <dbReference type="ARBA" id="ARBA00004496"/>
    </source>
</evidence>
<evidence type="ECO:0000256" key="1">
    <source>
        <dbReference type="ARBA" id="ARBA00004123"/>
    </source>
</evidence>
<dbReference type="GO" id="GO:0008180">
    <property type="term" value="C:COP9 signalosome"/>
    <property type="evidence" value="ECO:0007669"/>
    <property type="project" value="UniProtKB-KW"/>
</dbReference>
<dbReference type="InterPro" id="IPR033205">
    <property type="entry name" value="COP9_CSN8"/>
</dbReference>
<evidence type="ECO:0000256" key="4">
    <source>
        <dbReference type="ARBA" id="ARBA00022790"/>
    </source>
</evidence>
<evidence type="ECO:0000259" key="6">
    <source>
        <dbReference type="Pfam" id="PF10075"/>
    </source>
</evidence>
<keyword evidence="5" id="KW-0539">Nucleus</keyword>
<feature type="domain" description="CSN8/PSMD8/EIF3K" evidence="6">
    <location>
        <begin position="41"/>
        <end position="169"/>
    </location>
</feature>
<dbReference type="PANTHER" id="PTHR13339">
    <property type="entry name" value="COP9 SIGNALOSOME COMPLEX SUBUNIT 8"/>
    <property type="match status" value="1"/>
</dbReference>